<evidence type="ECO:0000313" key="3">
    <source>
        <dbReference type="Proteomes" id="UP000828251"/>
    </source>
</evidence>
<feature type="compositionally biased region" description="Basic and acidic residues" evidence="1">
    <location>
        <begin position="22"/>
        <end position="38"/>
    </location>
</feature>
<accession>A0A9D3UTM1</accession>
<feature type="region of interest" description="Disordered" evidence="1">
    <location>
        <begin position="1"/>
        <end position="105"/>
    </location>
</feature>
<dbReference type="EMBL" id="JAIQCV010000010">
    <property type="protein sequence ID" value="KAH1057041.1"/>
    <property type="molecule type" value="Genomic_DNA"/>
</dbReference>
<feature type="compositionally biased region" description="Polar residues" evidence="1">
    <location>
        <begin position="9"/>
        <end position="21"/>
    </location>
</feature>
<sequence length="105" mass="12006">MEEEGGTGNRQEGSRTTSTESSHLERGRSRVKHEETRAPEIASTYYKPDGEGVKVEKTLHLVSHEQPPEKHQCDDTNGLQSLQTRGTLTNNRRRKRLHRSEGRKQ</sequence>
<name>A0A9D3UTM1_9ROSI</name>
<protein>
    <submittedName>
        <fullName evidence="2">Uncharacterized protein</fullName>
    </submittedName>
</protein>
<feature type="compositionally biased region" description="Polar residues" evidence="1">
    <location>
        <begin position="75"/>
        <end position="90"/>
    </location>
</feature>
<reference evidence="2 3" key="1">
    <citation type="journal article" date="2021" name="Plant Biotechnol. J.">
        <title>Multi-omics assisted identification of the key and species-specific regulatory components of drought-tolerant mechanisms in Gossypium stocksii.</title>
        <authorList>
            <person name="Yu D."/>
            <person name="Ke L."/>
            <person name="Zhang D."/>
            <person name="Wu Y."/>
            <person name="Sun Y."/>
            <person name="Mei J."/>
            <person name="Sun J."/>
            <person name="Sun Y."/>
        </authorList>
    </citation>
    <scope>NUCLEOTIDE SEQUENCE [LARGE SCALE GENOMIC DNA]</scope>
    <source>
        <strain evidence="3">cv. E1</strain>
        <tissue evidence="2">Leaf</tissue>
    </source>
</reference>
<dbReference type="Proteomes" id="UP000828251">
    <property type="component" value="Unassembled WGS sequence"/>
</dbReference>
<feature type="compositionally biased region" description="Basic and acidic residues" evidence="1">
    <location>
        <begin position="48"/>
        <end position="74"/>
    </location>
</feature>
<organism evidence="2 3">
    <name type="scientific">Gossypium stocksii</name>
    <dbReference type="NCBI Taxonomy" id="47602"/>
    <lineage>
        <taxon>Eukaryota</taxon>
        <taxon>Viridiplantae</taxon>
        <taxon>Streptophyta</taxon>
        <taxon>Embryophyta</taxon>
        <taxon>Tracheophyta</taxon>
        <taxon>Spermatophyta</taxon>
        <taxon>Magnoliopsida</taxon>
        <taxon>eudicotyledons</taxon>
        <taxon>Gunneridae</taxon>
        <taxon>Pentapetalae</taxon>
        <taxon>rosids</taxon>
        <taxon>malvids</taxon>
        <taxon>Malvales</taxon>
        <taxon>Malvaceae</taxon>
        <taxon>Malvoideae</taxon>
        <taxon>Gossypium</taxon>
    </lineage>
</organism>
<proteinExistence type="predicted"/>
<comment type="caution">
    <text evidence="2">The sequence shown here is derived from an EMBL/GenBank/DDBJ whole genome shotgun (WGS) entry which is preliminary data.</text>
</comment>
<evidence type="ECO:0000313" key="2">
    <source>
        <dbReference type="EMBL" id="KAH1057041.1"/>
    </source>
</evidence>
<keyword evidence="3" id="KW-1185">Reference proteome</keyword>
<gene>
    <name evidence="2" type="ORF">J1N35_035106</name>
</gene>
<dbReference type="AlphaFoldDB" id="A0A9D3UTM1"/>
<evidence type="ECO:0000256" key="1">
    <source>
        <dbReference type="SAM" id="MobiDB-lite"/>
    </source>
</evidence>